<evidence type="ECO:0000313" key="3">
    <source>
        <dbReference type="Proteomes" id="UP000245768"/>
    </source>
</evidence>
<name>A0A316YQG2_9BASI</name>
<feature type="region of interest" description="Disordered" evidence="1">
    <location>
        <begin position="1"/>
        <end position="38"/>
    </location>
</feature>
<dbReference type="RefSeq" id="XP_025378978.1">
    <property type="nucleotide sequence ID" value="XM_025525681.1"/>
</dbReference>
<sequence>MHARFSSRKRARVRHEPRRAPRKQRVTDQWANRTWTQNPTTASEERIAAFLVLCWPLPCDNTSPITLPFLRRLVENHRDESPTPVKEGRAWISNREIRDQKISHERATRLLYIVASPLQRFEQAVNGLRGL</sequence>
<dbReference type="EMBL" id="KZ819635">
    <property type="protein sequence ID" value="PWN91780.1"/>
    <property type="molecule type" value="Genomic_DNA"/>
</dbReference>
<dbReference type="Proteomes" id="UP000245768">
    <property type="component" value="Unassembled WGS sequence"/>
</dbReference>
<organism evidence="2 3">
    <name type="scientific">Acaromyces ingoldii</name>
    <dbReference type="NCBI Taxonomy" id="215250"/>
    <lineage>
        <taxon>Eukaryota</taxon>
        <taxon>Fungi</taxon>
        <taxon>Dikarya</taxon>
        <taxon>Basidiomycota</taxon>
        <taxon>Ustilaginomycotina</taxon>
        <taxon>Exobasidiomycetes</taxon>
        <taxon>Exobasidiales</taxon>
        <taxon>Cryptobasidiaceae</taxon>
        <taxon>Acaromyces</taxon>
    </lineage>
</organism>
<gene>
    <name evidence="2" type="ORF">FA10DRAFT_75325</name>
</gene>
<dbReference type="InParanoid" id="A0A316YQG2"/>
<evidence type="ECO:0000256" key="1">
    <source>
        <dbReference type="SAM" id="MobiDB-lite"/>
    </source>
</evidence>
<feature type="compositionally biased region" description="Basic residues" evidence="1">
    <location>
        <begin position="1"/>
        <end position="24"/>
    </location>
</feature>
<proteinExistence type="predicted"/>
<feature type="compositionally biased region" description="Polar residues" evidence="1">
    <location>
        <begin position="27"/>
        <end position="38"/>
    </location>
</feature>
<dbReference type="GeneID" id="37047597"/>
<reference evidence="2 3" key="1">
    <citation type="journal article" date="2018" name="Mol. Biol. Evol.">
        <title>Broad Genomic Sampling Reveals a Smut Pathogenic Ancestry of the Fungal Clade Ustilaginomycotina.</title>
        <authorList>
            <person name="Kijpornyongpan T."/>
            <person name="Mondo S.J."/>
            <person name="Barry K."/>
            <person name="Sandor L."/>
            <person name="Lee J."/>
            <person name="Lipzen A."/>
            <person name="Pangilinan J."/>
            <person name="LaButti K."/>
            <person name="Hainaut M."/>
            <person name="Henrissat B."/>
            <person name="Grigoriev I.V."/>
            <person name="Spatafora J.W."/>
            <person name="Aime M.C."/>
        </authorList>
    </citation>
    <scope>NUCLEOTIDE SEQUENCE [LARGE SCALE GENOMIC DNA]</scope>
    <source>
        <strain evidence="2 3">MCA 4198</strain>
    </source>
</reference>
<keyword evidence="3" id="KW-1185">Reference proteome</keyword>
<evidence type="ECO:0000313" key="2">
    <source>
        <dbReference type="EMBL" id="PWN91780.1"/>
    </source>
</evidence>
<accession>A0A316YQG2</accession>
<dbReference type="AlphaFoldDB" id="A0A316YQG2"/>
<protein>
    <submittedName>
        <fullName evidence="2">Uncharacterized protein</fullName>
    </submittedName>
</protein>